<dbReference type="Pfam" id="PF03360">
    <property type="entry name" value="Glyco_transf_43"/>
    <property type="match status" value="1"/>
</dbReference>
<evidence type="ECO:0000256" key="7">
    <source>
        <dbReference type="ARBA" id="ARBA00022989"/>
    </source>
</evidence>
<dbReference type="GO" id="GO:0009834">
    <property type="term" value="P:plant-type secondary cell wall biogenesis"/>
    <property type="evidence" value="ECO:0000318"/>
    <property type="project" value="GO_Central"/>
</dbReference>
<dbReference type="KEGG" id="atr:18440261"/>
<evidence type="ECO:0000313" key="15">
    <source>
        <dbReference type="Proteomes" id="UP000017836"/>
    </source>
</evidence>
<keyword evidence="15" id="KW-1185">Reference proteome</keyword>
<dbReference type="PANTHER" id="PTHR10896:SF17">
    <property type="entry name" value="BETA-1,4-XYLOSYLTRANSFERASE IRX14H-RELATED"/>
    <property type="match status" value="1"/>
</dbReference>
<dbReference type="GO" id="GO:0042285">
    <property type="term" value="F:xylosyltransferase activity"/>
    <property type="evidence" value="ECO:0000318"/>
    <property type="project" value="GO_Central"/>
</dbReference>
<feature type="compositionally biased region" description="Polar residues" evidence="13">
    <location>
        <begin position="497"/>
        <end position="511"/>
    </location>
</feature>
<dbReference type="eggNOG" id="KOG1476">
    <property type="taxonomic scope" value="Eukaryota"/>
</dbReference>
<protein>
    <recommendedName>
        <fullName evidence="12">Glycosyltransferases</fullName>
        <ecNumber evidence="12">2.4.-.-</ecNumber>
    </recommendedName>
</protein>
<keyword evidence="7 12" id="KW-1133">Transmembrane helix</keyword>
<dbReference type="InterPro" id="IPR005027">
    <property type="entry name" value="Glyco_trans_43"/>
</dbReference>
<evidence type="ECO:0000256" key="6">
    <source>
        <dbReference type="ARBA" id="ARBA00022968"/>
    </source>
</evidence>
<dbReference type="OrthoDB" id="675023at2759"/>
<dbReference type="AlphaFoldDB" id="W1PWC1"/>
<dbReference type="Gene3D" id="3.90.550.10">
    <property type="entry name" value="Spore Coat Polysaccharide Biosynthesis Protein SpsA, Chain A"/>
    <property type="match status" value="1"/>
</dbReference>
<organism evidence="14 15">
    <name type="scientific">Amborella trichopoda</name>
    <dbReference type="NCBI Taxonomy" id="13333"/>
    <lineage>
        <taxon>Eukaryota</taxon>
        <taxon>Viridiplantae</taxon>
        <taxon>Streptophyta</taxon>
        <taxon>Embryophyta</taxon>
        <taxon>Tracheophyta</taxon>
        <taxon>Spermatophyta</taxon>
        <taxon>Magnoliopsida</taxon>
        <taxon>Amborellales</taxon>
        <taxon>Amborellaceae</taxon>
        <taxon>Amborella</taxon>
    </lineage>
</organism>
<feature type="transmembrane region" description="Helical" evidence="12">
    <location>
        <begin position="39"/>
        <end position="58"/>
    </location>
</feature>
<keyword evidence="6 12" id="KW-0735">Signal-anchor</keyword>
<dbReference type="OMA" id="NTWEDRH"/>
<evidence type="ECO:0000256" key="13">
    <source>
        <dbReference type="SAM" id="MobiDB-lite"/>
    </source>
</evidence>
<dbReference type="Proteomes" id="UP000017836">
    <property type="component" value="Unassembled WGS sequence"/>
</dbReference>
<feature type="region of interest" description="Disordered" evidence="13">
    <location>
        <begin position="446"/>
        <end position="511"/>
    </location>
</feature>
<dbReference type="FunFam" id="3.90.550.10:FF:000096">
    <property type="entry name" value="Glycosyltransferases"/>
    <property type="match status" value="1"/>
</dbReference>
<comment type="function">
    <text evidence="12">Involved in the synthesis of glucuronoxylan hemicellulose in secondary cell walls.</text>
</comment>
<sequence length="511" mass="57495">MKVSIDPMINAPNNNRRNNSFRGIAEQSSMESIFRSPSALFWLLLHGLCCIISLVLGFRFSRLIFFLLFTTSYNNSSSSYSQSPLLLHQSTSTSPPVLTTNAPTTPLPHANHSGSSRVVVGRHGIRIRPWPHPDPKQVMQAHRIMERVQREQMLTYGVKNRRPVIVITPTYLRTFQTVHLTGLIHTLMLVPGEVLWIVVEAGGASDETADLLVKSGLEFVHVGFGEKMPPSWEAIHKMEARMRLQGLRVVRERKLDGIVVFADDSNMHCLQLFDEIQSVKWMGALSIGLLAHGGSRTKQDGNGGEEDANFPLPVQGPACNSSGKLAGWHTYNVSPYMEQSSTLVHDGATVLPTKLEWAGFVMNSRLVWKDVEDRPGWFRDLDELNENGDAIETPLSLLRDESFVEPLGKCGREVMLWWLRVEARADSKFPSRWIIDPPLEIVVPAKRTPWPDAPPELLSSERESGIRDHAEKHHTKAGRVSRSRRVSHNKRKHDSQQAESQLSVVSTKQER</sequence>
<feature type="compositionally biased region" description="Basic and acidic residues" evidence="13">
    <location>
        <begin position="459"/>
        <end position="471"/>
    </location>
</feature>
<dbReference type="Gramene" id="ERN12056">
    <property type="protein sequence ID" value="ERN12056"/>
    <property type="gene ID" value="AMTR_s00035p00158100"/>
</dbReference>
<dbReference type="GO" id="GO:0000139">
    <property type="term" value="C:Golgi membrane"/>
    <property type="evidence" value="ECO:0000318"/>
    <property type="project" value="GO_Central"/>
</dbReference>
<reference evidence="15" key="1">
    <citation type="journal article" date="2013" name="Science">
        <title>The Amborella genome and the evolution of flowering plants.</title>
        <authorList>
            <consortium name="Amborella Genome Project"/>
        </authorList>
    </citation>
    <scope>NUCLEOTIDE SEQUENCE [LARGE SCALE GENOMIC DNA]</scope>
</reference>
<evidence type="ECO:0000256" key="12">
    <source>
        <dbReference type="RuleBase" id="RU363127"/>
    </source>
</evidence>
<evidence type="ECO:0000256" key="2">
    <source>
        <dbReference type="ARBA" id="ARBA00007706"/>
    </source>
</evidence>
<dbReference type="EC" id="2.4.-.-" evidence="12"/>
<dbReference type="GO" id="GO:0010417">
    <property type="term" value="P:glucuronoxylan biosynthetic process"/>
    <property type="evidence" value="ECO:0000318"/>
    <property type="project" value="GO_Central"/>
</dbReference>
<gene>
    <name evidence="14" type="ORF">AMTR_s00035p00158100</name>
</gene>
<evidence type="ECO:0000256" key="5">
    <source>
        <dbReference type="ARBA" id="ARBA00022692"/>
    </source>
</evidence>
<dbReference type="STRING" id="13333.W1PWC1"/>
<dbReference type="EMBL" id="KI392639">
    <property type="protein sequence ID" value="ERN12056.1"/>
    <property type="molecule type" value="Genomic_DNA"/>
</dbReference>
<keyword evidence="3" id="KW-0328">Glycosyltransferase</keyword>
<dbReference type="PANTHER" id="PTHR10896">
    <property type="entry name" value="GALACTOSYLGALACTOSYLXYLOSYLPROTEIN 3-BETA-GLUCURONOSYLTRANSFERASE BETA-1,3-GLUCURONYLTRANSFERASE"/>
    <property type="match status" value="1"/>
</dbReference>
<feature type="compositionally biased region" description="Basic residues" evidence="13">
    <location>
        <begin position="472"/>
        <end position="493"/>
    </location>
</feature>
<keyword evidence="8 12" id="KW-0333">Golgi apparatus</keyword>
<dbReference type="SUPFAM" id="SSF53448">
    <property type="entry name" value="Nucleotide-diphospho-sugar transferases"/>
    <property type="match status" value="1"/>
</dbReference>
<dbReference type="InterPro" id="IPR029044">
    <property type="entry name" value="Nucleotide-diphossugar_trans"/>
</dbReference>
<evidence type="ECO:0000256" key="4">
    <source>
        <dbReference type="ARBA" id="ARBA00022679"/>
    </source>
</evidence>
<keyword evidence="10" id="KW-0325">Glycoprotein</keyword>
<evidence type="ECO:0000256" key="1">
    <source>
        <dbReference type="ARBA" id="ARBA00004323"/>
    </source>
</evidence>
<accession>W1PWC1</accession>
<dbReference type="GO" id="GO:0071555">
    <property type="term" value="P:cell wall organization"/>
    <property type="evidence" value="ECO:0007669"/>
    <property type="project" value="UniProtKB-KW"/>
</dbReference>
<dbReference type="HOGENOM" id="CLU_042214_1_0_1"/>
<dbReference type="GO" id="GO:0015018">
    <property type="term" value="F:galactosylgalactosylxylosylprotein 3-beta-glucuronosyltransferase activity"/>
    <property type="evidence" value="ECO:0007669"/>
    <property type="project" value="InterPro"/>
</dbReference>
<keyword evidence="11 12" id="KW-0961">Cell wall biogenesis/degradation</keyword>
<evidence type="ECO:0000256" key="9">
    <source>
        <dbReference type="ARBA" id="ARBA00023136"/>
    </source>
</evidence>
<keyword evidence="9 12" id="KW-0472">Membrane</keyword>
<name>W1PWC1_AMBTC</name>
<proteinExistence type="inferred from homology"/>
<comment type="similarity">
    <text evidence="2 12">Belongs to the glycosyltransferase 43 family.</text>
</comment>
<evidence type="ECO:0000313" key="14">
    <source>
        <dbReference type="EMBL" id="ERN12056.1"/>
    </source>
</evidence>
<evidence type="ECO:0000256" key="11">
    <source>
        <dbReference type="ARBA" id="ARBA00023316"/>
    </source>
</evidence>
<evidence type="ECO:0000256" key="8">
    <source>
        <dbReference type="ARBA" id="ARBA00023034"/>
    </source>
</evidence>
<comment type="subcellular location">
    <subcellularLocation>
        <location evidence="1 12">Golgi apparatus membrane</location>
        <topology evidence="1 12">Single-pass type II membrane protein</topology>
    </subcellularLocation>
</comment>
<keyword evidence="5 12" id="KW-0812">Transmembrane</keyword>
<evidence type="ECO:0000256" key="10">
    <source>
        <dbReference type="ARBA" id="ARBA00023180"/>
    </source>
</evidence>
<evidence type="ECO:0000256" key="3">
    <source>
        <dbReference type="ARBA" id="ARBA00022676"/>
    </source>
</evidence>
<keyword evidence="4 12" id="KW-0808">Transferase</keyword>